<feature type="domain" description="Periplasmic binding protein" evidence="8">
    <location>
        <begin position="37"/>
        <end position="292"/>
    </location>
</feature>
<dbReference type="SUPFAM" id="SSF53822">
    <property type="entry name" value="Periplasmic binding protein-like I"/>
    <property type="match status" value="1"/>
</dbReference>
<gene>
    <name evidence="9" type="ORF">HHL09_11420</name>
</gene>
<dbReference type="AlphaFoldDB" id="A0A858RIP6"/>
<dbReference type="GO" id="GO:0043190">
    <property type="term" value="C:ATP-binding cassette (ABC) transporter complex"/>
    <property type="evidence" value="ECO:0007669"/>
    <property type="project" value="InterPro"/>
</dbReference>
<evidence type="ECO:0000256" key="5">
    <source>
        <dbReference type="ARBA" id="ARBA00022729"/>
    </source>
</evidence>
<sequence>MNRTRFLCSLAVLCTIPLLPSCKKSEEAGAGGKKLTIALLPKSKGNQYFVACEKGARAAAKDLGAEMLFDGPTNSDPAKQNEIVENWISLGVDVIAAACENKDGLSTALRKAQDAGIKVVTYDADAQPDARSFFVNQATEKGIGDALLDNAAQLIGSEGEYAIITANLTAANQNAWIAAIKARQAEKYPNLKLVDIKPCDDLKDKAQQETTNLLSAHPNLKAVISVCSPGVPGAAEAVKQAGKTGAVKVVGLGLPSENKAYVKEGVTQAVILWKVEDLGYLAIKAGAALANGSLKPGATEFKDDKLGTFKIEGDNILLGTPFAFTKENIDQFDF</sequence>
<dbReference type="Pfam" id="PF13407">
    <property type="entry name" value="Peripla_BP_4"/>
    <property type="match status" value="1"/>
</dbReference>
<dbReference type="PANTHER" id="PTHR30036:SF8">
    <property type="entry name" value="ABC-TYPE SUGAR TRANSPORT SYSTEM PERIPLASMIC COMPONENT-LIKE PROTEIN"/>
    <property type="match status" value="1"/>
</dbReference>
<evidence type="ECO:0000256" key="3">
    <source>
        <dbReference type="ARBA" id="ARBA00011262"/>
    </source>
</evidence>
<organism evidence="9 10">
    <name type="scientific">Luteolibacter luteus</name>
    <dbReference type="NCBI Taxonomy" id="2728835"/>
    <lineage>
        <taxon>Bacteria</taxon>
        <taxon>Pseudomonadati</taxon>
        <taxon>Verrucomicrobiota</taxon>
        <taxon>Verrucomicrobiia</taxon>
        <taxon>Verrucomicrobiales</taxon>
        <taxon>Verrucomicrobiaceae</taxon>
        <taxon>Luteolibacter</taxon>
    </lineage>
</organism>
<dbReference type="GO" id="GO:0030246">
    <property type="term" value="F:carbohydrate binding"/>
    <property type="evidence" value="ECO:0007669"/>
    <property type="project" value="TreeGrafter"/>
</dbReference>
<protein>
    <recommendedName>
        <fullName evidence="4">Autoinducer 2-binding protein LsrB</fullName>
    </recommendedName>
</protein>
<keyword evidence="10" id="KW-1185">Reference proteome</keyword>
<dbReference type="Gene3D" id="3.40.50.2300">
    <property type="match status" value="2"/>
</dbReference>
<dbReference type="PANTHER" id="PTHR30036">
    <property type="entry name" value="D-XYLOSE-BINDING PERIPLASMIC PROTEIN"/>
    <property type="match status" value="1"/>
</dbReference>
<dbReference type="Proteomes" id="UP000501812">
    <property type="component" value="Chromosome"/>
</dbReference>
<comment type="similarity">
    <text evidence="2">Belongs to the bacterial solute-binding protein 2 family.</text>
</comment>
<comment type="subunit">
    <text evidence="3">The complex is composed of two ATP-binding proteins (LsrA), two transmembrane proteins (LsrC and LsrD) and a solute-binding protein (LsrB).</text>
</comment>
<dbReference type="InterPro" id="IPR025997">
    <property type="entry name" value="SBP_2_dom"/>
</dbReference>
<dbReference type="InterPro" id="IPR050555">
    <property type="entry name" value="Bact_Solute-Bind_Prot2"/>
</dbReference>
<dbReference type="CDD" id="cd20003">
    <property type="entry name" value="PBP1_LsrB_Quorum_Sensing"/>
    <property type="match status" value="1"/>
</dbReference>
<evidence type="ECO:0000313" key="9">
    <source>
        <dbReference type="EMBL" id="QJE96368.1"/>
    </source>
</evidence>
<dbReference type="GO" id="GO:0030288">
    <property type="term" value="C:outer membrane-bounded periplasmic space"/>
    <property type="evidence" value="ECO:0007669"/>
    <property type="project" value="TreeGrafter"/>
</dbReference>
<proteinExistence type="inferred from homology"/>
<accession>A0A858RIP6</accession>
<keyword evidence="5" id="KW-0732">Signal</keyword>
<comment type="subcellular location">
    <subcellularLocation>
        <location evidence="1">Cell envelope</location>
    </subcellularLocation>
</comment>
<dbReference type="KEGG" id="luo:HHL09_11420"/>
<dbReference type="RefSeq" id="WP_169454769.1">
    <property type="nucleotide sequence ID" value="NZ_CP051774.1"/>
</dbReference>
<name>A0A858RIP6_9BACT</name>
<dbReference type="EMBL" id="CP051774">
    <property type="protein sequence ID" value="QJE96368.1"/>
    <property type="molecule type" value="Genomic_DNA"/>
</dbReference>
<evidence type="ECO:0000256" key="4">
    <source>
        <dbReference type="ARBA" id="ARBA00014452"/>
    </source>
</evidence>
<evidence type="ECO:0000313" key="10">
    <source>
        <dbReference type="Proteomes" id="UP000501812"/>
    </source>
</evidence>
<reference evidence="9 10" key="1">
    <citation type="submission" date="2020-04" db="EMBL/GenBank/DDBJ databases">
        <title>Luteolibacter sp. G-1-1-1 isolated from soil.</title>
        <authorList>
            <person name="Dahal R.H."/>
        </authorList>
    </citation>
    <scope>NUCLEOTIDE SEQUENCE [LARGE SCALE GENOMIC DNA]</scope>
    <source>
        <strain evidence="9 10">G-1-1-1</strain>
    </source>
</reference>
<evidence type="ECO:0000256" key="1">
    <source>
        <dbReference type="ARBA" id="ARBA00004196"/>
    </source>
</evidence>
<evidence type="ECO:0000256" key="2">
    <source>
        <dbReference type="ARBA" id="ARBA00007639"/>
    </source>
</evidence>
<keyword evidence="6" id="KW-0574">Periplasm</keyword>
<evidence type="ECO:0000256" key="7">
    <source>
        <dbReference type="ARBA" id="ARBA00025060"/>
    </source>
</evidence>
<evidence type="ECO:0000259" key="8">
    <source>
        <dbReference type="Pfam" id="PF13407"/>
    </source>
</evidence>
<comment type="function">
    <text evidence="7">Part of the ABC transporter complex LsrABCD involved in autoinducer 2 (AI-2) import. Binds AI-2 and delivers it to the LsrC and LsrD permeases.</text>
</comment>
<evidence type="ECO:0000256" key="6">
    <source>
        <dbReference type="ARBA" id="ARBA00022764"/>
    </source>
</evidence>
<dbReference type="InterPro" id="IPR028082">
    <property type="entry name" value="Peripla_BP_I"/>
</dbReference>
<dbReference type="InterPro" id="IPR030159">
    <property type="entry name" value="LsrB"/>
</dbReference>